<comment type="caution">
    <text evidence="1">The sequence shown here is derived from an EMBL/GenBank/DDBJ whole genome shotgun (WGS) entry which is preliminary data.</text>
</comment>
<proteinExistence type="predicted"/>
<gene>
    <name evidence="1" type="ORF">G7B40_022080</name>
</gene>
<evidence type="ECO:0000313" key="2">
    <source>
        <dbReference type="Proteomes" id="UP000667802"/>
    </source>
</evidence>
<name>A0AAP5I935_9CYAN</name>
<organism evidence="1 2">
    <name type="scientific">Aetokthonos hydrillicola Thurmond2011</name>
    <dbReference type="NCBI Taxonomy" id="2712845"/>
    <lineage>
        <taxon>Bacteria</taxon>
        <taxon>Bacillati</taxon>
        <taxon>Cyanobacteriota</taxon>
        <taxon>Cyanophyceae</taxon>
        <taxon>Nostocales</taxon>
        <taxon>Hapalosiphonaceae</taxon>
        <taxon>Aetokthonos</taxon>
    </lineage>
</organism>
<reference evidence="2" key="1">
    <citation type="journal article" date="2021" name="Science">
        <title>Hunting the eagle killer: A cyanobacterial neurotoxin causes vacuolar myelinopathy.</title>
        <authorList>
            <person name="Breinlinger S."/>
            <person name="Phillips T.J."/>
            <person name="Haram B.N."/>
            <person name="Mares J."/>
            <person name="Martinez Yerena J.A."/>
            <person name="Hrouzek P."/>
            <person name="Sobotka R."/>
            <person name="Henderson W.M."/>
            <person name="Schmieder P."/>
            <person name="Williams S.M."/>
            <person name="Lauderdale J.D."/>
            <person name="Wilde H.D."/>
            <person name="Gerrin W."/>
            <person name="Kust A."/>
            <person name="Washington J.W."/>
            <person name="Wagner C."/>
            <person name="Geier B."/>
            <person name="Liebeke M."/>
            <person name="Enke H."/>
            <person name="Niedermeyer T.H.J."/>
            <person name="Wilde S.B."/>
        </authorList>
    </citation>
    <scope>NUCLEOTIDE SEQUENCE [LARGE SCALE GENOMIC DNA]</scope>
    <source>
        <strain evidence="2">Thurmond2011</strain>
    </source>
</reference>
<dbReference type="EMBL" id="JAALHA020000011">
    <property type="protein sequence ID" value="MDR9897232.1"/>
    <property type="molecule type" value="Genomic_DNA"/>
</dbReference>
<evidence type="ECO:0000313" key="1">
    <source>
        <dbReference type="EMBL" id="MDR9897232.1"/>
    </source>
</evidence>
<dbReference type="RefSeq" id="WP_208341105.1">
    <property type="nucleotide sequence ID" value="NZ_CAWQFN010000781.1"/>
</dbReference>
<dbReference type="AlphaFoldDB" id="A0AAP5I935"/>
<dbReference type="Proteomes" id="UP000667802">
    <property type="component" value="Unassembled WGS sequence"/>
</dbReference>
<sequence length="67" mass="7568">MEPEVLLAFSEMITCLFLLELLGWLFKVEIDAEDIDTLSLFDKTGVSAKHGVTIEVEIKVTTRVRNV</sequence>
<protein>
    <submittedName>
        <fullName evidence="1">Uncharacterized protein</fullName>
    </submittedName>
</protein>
<accession>A0AAP5I935</accession>
<keyword evidence="2" id="KW-1185">Reference proteome</keyword>